<keyword evidence="4" id="KW-0378">Hydrolase</keyword>
<dbReference type="PIRSF" id="PIRSF039004">
    <property type="entry name" value="ADE_EF_0837"/>
    <property type="match status" value="1"/>
</dbReference>
<dbReference type="SUPFAM" id="SSF51556">
    <property type="entry name" value="Metallo-dependent hydrolases"/>
    <property type="match status" value="1"/>
</dbReference>
<proteinExistence type="predicted"/>
<dbReference type="Gene3D" id="3.20.20.140">
    <property type="entry name" value="Metal-dependent hydrolases"/>
    <property type="match status" value="1"/>
</dbReference>
<keyword evidence="1" id="KW-0862">Zinc</keyword>
<dbReference type="SUPFAM" id="SSF51338">
    <property type="entry name" value="Composite domain of metallo-dependent hydrolases"/>
    <property type="match status" value="1"/>
</dbReference>
<evidence type="ECO:0000313" key="4">
    <source>
        <dbReference type="EMBL" id="TGE01851.1"/>
    </source>
</evidence>
<accession>A0A4Z0NVW3</accession>
<feature type="binding site" evidence="1">
    <location>
        <position position="95"/>
    </location>
    <ligand>
        <name>Zn(2+)</name>
        <dbReference type="ChEBI" id="CHEBI:29105"/>
        <label>1</label>
    </ligand>
</feature>
<name>A0A4Z0NVW3_9HYPH</name>
<dbReference type="GO" id="GO:0046872">
    <property type="term" value="F:metal ion binding"/>
    <property type="evidence" value="ECO:0007669"/>
    <property type="project" value="UniProtKB-KW"/>
</dbReference>
<dbReference type="InterPro" id="IPR020043">
    <property type="entry name" value="Deacetylase_Atu3266-like"/>
</dbReference>
<feature type="modified residue" description="N6-carboxylysine" evidence="2">
    <location>
        <position position="192"/>
    </location>
</feature>
<gene>
    <name evidence="4" type="ORF">EU555_04045</name>
</gene>
<feature type="binding site" description="via carbamate group" evidence="1">
    <location>
        <position position="192"/>
    </location>
    <ligand>
        <name>Zn(2+)</name>
        <dbReference type="ChEBI" id="CHEBI:29105"/>
        <label>2</label>
    </ligand>
</feature>
<feature type="binding site" evidence="1">
    <location>
        <position position="252"/>
    </location>
    <ligand>
        <name>Zn(2+)</name>
        <dbReference type="ChEBI" id="CHEBI:29105"/>
        <label>2</label>
    </ligand>
</feature>
<feature type="binding site" evidence="1">
    <location>
        <position position="227"/>
    </location>
    <ligand>
        <name>Zn(2+)</name>
        <dbReference type="ChEBI" id="CHEBI:29105"/>
        <label>2</label>
    </ligand>
</feature>
<feature type="binding site" evidence="1">
    <location>
        <position position="97"/>
    </location>
    <ligand>
        <name>Zn(2+)</name>
        <dbReference type="ChEBI" id="CHEBI:29105"/>
        <label>1</label>
    </ligand>
</feature>
<dbReference type="RefSeq" id="WP_135413206.1">
    <property type="nucleotide sequence ID" value="NZ_SRLB01000002.1"/>
</dbReference>
<evidence type="ECO:0000256" key="3">
    <source>
        <dbReference type="PIRSR" id="PIRSR039004-3"/>
    </source>
</evidence>
<protein>
    <submittedName>
        <fullName evidence="4">Amidohydrolase</fullName>
    </submittedName>
</protein>
<dbReference type="AlphaFoldDB" id="A0A4Z0NVW3"/>
<evidence type="ECO:0000256" key="1">
    <source>
        <dbReference type="PIRSR" id="PIRSR039004-1"/>
    </source>
</evidence>
<evidence type="ECO:0000313" key="5">
    <source>
        <dbReference type="Proteomes" id="UP000297535"/>
    </source>
</evidence>
<reference evidence="4 5" key="1">
    <citation type="submission" date="2019-04" db="EMBL/GenBank/DDBJ databases">
        <authorList>
            <person name="Feng G."/>
            <person name="Zhu H."/>
        </authorList>
    </citation>
    <scope>NUCLEOTIDE SEQUENCE [LARGE SCALE GENOMIC DNA]</scope>
    <source>
        <strain evidence="4 5">6HR-1</strain>
    </source>
</reference>
<comment type="caution">
    <text evidence="4">The sequence shown here is derived from an EMBL/GenBank/DDBJ whole genome shotgun (WGS) entry which is preliminary data.</text>
</comment>
<keyword evidence="5" id="KW-1185">Reference proteome</keyword>
<dbReference type="GO" id="GO:0016810">
    <property type="term" value="F:hydrolase activity, acting on carbon-nitrogen (but not peptide) bonds"/>
    <property type="evidence" value="ECO:0007669"/>
    <property type="project" value="InterPro"/>
</dbReference>
<evidence type="ECO:0000256" key="2">
    <source>
        <dbReference type="PIRSR" id="PIRSR039004-2"/>
    </source>
</evidence>
<dbReference type="OrthoDB" id="9796020at2"/>
<feature type="site" description="Transition state stabilizer" evidence="3">
    <location>
        <position position="194"/>
    </location>
</feature>
<feature type="binding site" description="via carbamate group" evidence="1">
    <location>
        <position position="192"/>
    </location>
    <ligand>
        <name>Zn(2+)</name>
        <dbReference type="ChEBI" id="CHEBI:29105"/>
        <label>1</label>
    </ligand>
</feature>
<dbReference type="InterPro" id="IPR032466">
    <property type="entry name" value="Metal_Hydrolase"/>
</dbReference>
<dbReference type="GO" id="GO:0019213">
    <property type="term" value="F:deacetylase activity"/>
    <property type="evidence" value="ECO:0007669"/>
    <property type="project" value="InterPro"/>
</dbReference>
<organism evidence="4 5">
    <name type="scientific">Methylobacterium nonmethylotrophicum</name>
    <dbReference type="NCBI Taxonomy" id="1141884"/>
    <lineage>
        <taxon>Bacteria</taxon>
        <taxon>Pseudomonadati</taxon>
        <taxon>Pseudomonadota</taxon>
        <taxon>Alphaproteobacteria</taxon>
        <taxon>Hyphomicrobiales</taxon>
        <taxon>Methylobacteriaceae</taxon>
        <taxon>Methylobacterium</taxon>
    </lineage>
</organism>
<feature type="binding site" evidence="1">
    <location>
        <position position="317"/>
    </location>
    <ligand>
        <name>Zn(2+)</name>
        <dbReference type="ChEBI" id="CHEBI:29105"/>
        <label>1</label>
    </ligand>
</feature>
<sequence length="426" mass="44884">MGDLTRRAWLGGLSATGILTATGVARAAMGPNDKFDLVIKGGEVLDPSQSLRARRDVGIRFGVIEALDPEIPATRAQRVLDASGKLVLPGLVDLHAHTYPYGSAIGIPADETVPFSGVTTVVSAGDAGANNLAALRRHIAAQTRTRMFAFVHIANNGLSAFPVAELYNIDHAQVEACALALAENPDFALGVKVRMSENVIFKHGVEPLKRAIQACEMSGRPAKIMAHIGGVETAELMSRILDLLRPGDILTHCYSGAPNIGGQFTNIVQGGKLLPAALEAKRRGVVFDIGHGGGSFDFTVAEAAIAQGAPPDTISSDLHVFSGNTPGMPFLPWVMSKFLPLGFTLEQVVAMTTAAPARVIDRGAKLGTLQVGAPGDVSVMEWVEGPVGFVDTRNNTRSGSAYLKPVHTVNTGVVFGRPFQSPFAVR</sequence>
<dbReference type="EMBL" id="SRLB01000002">
    <property type="protein sequence ID" value="TGE01851.1"/>
    <property type="molecule type" value="Genomic_DNA"/>
</dbReference>
<dbReference type="InterPro" id="IPR011059">
    <property type="entry name" value="Metal-dep_hydrolase_composite"/>
</dbReference>
<dbReference type="PANTHER" id="PTHR42717">
    <property type="entry name" value="DIHYDROOROTASE-RELATED"/>
    <property type="match status" value="1"/>
</dbReference>
<dbReference type="PANTHER" id="PTHR42717:SF1">
    <property type="entry name" value="IMIDAZOLONEPROPIONASE AND RELATED AMIDOHYDROLASES"/>
    <property type="match status" value="1"/>
</dbReference>
<keyword evidence="1" id="KW-0479">Metal-binding</keyword>
<dbReference type="Gene3D" id="2.30.40.10">
    <property type="entry name" value="Urease, subunit C, domain 1"/>
    <property type="match status" value="1"/>
</dbReference>
<dbReference type="InterPro" id="IPR006311">
    <property type="entry name" value="TAT_signal"/>
</dbReference>
<dbReference type="PROSITE" id="PS51318">
    <property type="entry name" value="TAT"/>
    <property type="match status" value="1"/>
</dbReference>
<dbReference type="Proteomes" id="UP000297535">
    <property type="component" value="Unassembled WGS sequence"/>
</dbReference>